<feature type="region of interest" description="Disordered" evidence="14">
    <location>
        <begin position="1074"/>
        <end position="1108"/>
    </location>
</feature>
<evidence type="ECO:0000256" key="6">
    <source>
        <dbReference type="ARBA" id="ARBA00022989"/>
    </source>
</evidence>
<dbReference type="Gene3D" id="1.10.287.770">
    <property type="entry name" value="YojJ-like"/>
    <property type="match status" value="1"/>
</dbReference>
<evidence type="ECO:0000256" key="10">
    <source>
        <dbReference type="ARBA" id="ARBA00023201"/>
    </source>
</evidence>
<dbReference type="Pfam" id="PF00858">
    <property type="entry name" value="ASC"/>
    <property type="match status" value="1"/>
</dbReference>
<sequence>MIDFNGQSWTIDMENLWDRGGEEDGVFSKVRNYTKNLSPDKVNLSAFRGEGELSNLQLDENVLTELLELPAWLRLTSAWCNHVSFRISWTKLKSTPILLTLDEVNITIETCEIARSGTPTAGLSSLTVPQGKYSFIHKVIDGITIVVNTVNVNLKSPAFTASVQMSRIRVESRTPKWLLGDLRVTRLKDPTRGMILIFKELSWQTVRIEASSTQDLSLTPLRLLTNQARCRITIKKRLSDCSIVASRLVLILDDLLWVLTDSQLKAALHFVDSLTGLIKASTNVVQRVKAQKKLETLPEYQAQLDQSKKVPDAQQLSAAQRYFNIYDMRETSYHFFSQRIDLHLCDDVGVGRSSHPNLTDGGALQISVQGFQIDYYPYHLAKADRSHWPKYREASIPPALWLEQSLNTFREAILNLSQPNRPPQHASLERTTNFGQQHQPAPSSPALGQQQRGGSNNGPAAQSVPGTPSSNSSSHSTVSPMKKHVLDNLAKLMCACVVMKIEEFTLYRVTTSGNKQMPKEFVSADRDRVPPDMATLHAEFTYFYYPGDFVFPLPPSKAFVHINPVQVHFHLDSLLWLSSFVLNLHESLLRTKNVTSGLNSPSTPSSASDSEQQPNIMYMDVKVECIMPRLIFEASPGAPQQRDRPKAMHVEVSRFALTNIRETGSSRADLAQAISSLQEGSLVFGSGFPSKPGDLCIVTDRILAHIAATDVAGGLNGTVLNGGDGGLQSAFSNLTRYATWREPRDVWCLKLDPVWVEFYGARSIGPSRAIPFVDAVPVTIWLHGRSDDIPELMAPDTIVGGVERSGDGGKRIHNSNNSNSNKSSESSLILSVSSLKQSLDLESTPLGSSYWSGGGATGDEEKRKRFSTISGQGLETRAPQQMPPPTFPSVEADSETDNRTADLHIIAHVSNLVSVQIDHYQYLFLLRLAEELTELATFLSLDSKRILQAANTEKSIIVGCVIPQVEVSLVMPSQTPGKESSGGDGESVLPDSASLGSGWPNSMDQTRNSNIFSSTECPSPIATEPPVEVHHISNPNTHGHNVQIQSIPTTSSTSGVASVETPSSSSVVVTARATNVTTPSQIQHAAPPTQSKGRNSTTDSSSFSKDINSGLSSMKKGFSHLMTSIDSALKTNTSDDISDTLSVQSDLSSDSELQRVLEDTEKTTDCLDAMFKLYPFGQENTIKMAPIEVASEVCEDPFLTNMSSPSDPSESISLKRRDIVSMVTFRLTTVEVIRQNVGNGSSLRLQVSAIGCDECGAIPWDEFQTKFGTRCRAWNIAPHNPEAPPCVAIRLEEELTLPADSCKITDKKTILSWFKRKLNVEVKDIDLQLSMSTVVGLGDLAEDEMIPTPIPMEVTVENVKINLIEDRPPVNITSPGSLPVNLSIGRVLLTRDEAGVFYVQPTFKTKADDTTDGGKRKLNRSDTEVRRERDREVKSLHLVLQQLKQDNDSLKKQLTDNEKTSESNRMKVRQENELLRNYLKAAQDDITTLLDEKRTLMATIKSLQDQLTSLTMAVAGAFRVLYRILVDYCSNCSLAGVGYIANRKYHWAERLFWIACVLFAWTGSFLLIKTYMELFRKDAVSIVVENLDPRKDITSFPSVGVCEMGYTKQQYDALQHVIDGFRTTEEMEYNYDVEEFMLRLIYHNLYNYGSIKSYCAMYKDCDDCVKCPVDGYTRFSNAVRANCSQLFDECRWNGKVFDCCRYFRPIQTTMGSCFLLNSIQTVSKYGPQWLRMDMSMASPKGELLLNFSRATTAYVQNQEDIPHMLLTTLQFNQMPEGYSGKIYITVQSIANDPLVRTVGKNVRRCVFPDEGTDTRYTKYSYSVCVTECLKSAQIKTCNCCHHNMLLGKNDKSPVCGYDGLNCLDQRDLMFPQTTIMQPWRTNGLVCDCFPSCTEHEIRIIGRETDMEHRSGRSVLIKIMGLPSQRYRRQIVREDIDVVVSIGGILGLFTGASILSLVEFIYFFTVRFGTYVVTEIKEEEENGEESDDGQENSKALRHA</sequence>
<keyword evidence="11 12" id="KW-0407">Ion channel</keyword>
<proteinExistence type="inferred from homology"/>
<feature type="compositionally biased region" description="Polar residues" evidence="14">
    <location>
        <begin position="1033"/>
        <end position="1043"/>
    </location>
</feature>
<evidence type="ECO:0000256" key="11">
    <source>
        <dbReference type="ARBA" id="ARBA00023303"/>
    </source>
</evidence>
<dbReference type="PANTHER" id="PTHR22774">
    <property type="entry name" value="CHOREIN N-TERMINAL DOMAIN-CONTAINING PROTEIN"/>
    <property type="match status" value="1"/>
</dbReference>
<evidence type="ECO:0000256" key="14">
    <source>
        <dbReference type="SAM" id="MobiDB-lite"/>
    </source>
</evidence>
<feature type="compositionally biased region" description="Acidic residues" evidence="14">
    <location>
        <begin position="1977"/>
        <end position="1989"/>
    </location>
</feature>
<keyword evidence="7" id="KW-0915">Sodium</keyword>
<keyword evidence="9 15" id="KW-0472">Membrane</keyword>
<comment type="similarity">
    <text evidence="2 12">Belongs to the amiloride-sensitive sodium channel (TC 1.A.6) family.</text>
</comment>
<feature type="transmembrane region" description="Helical" evidence="15">
    <location>
        <begin position="1937"/>
        <end position="1963"/>
    </location>
</feature>
<evidence type="ECO:0000256" key="8">
    <source>
        <dbReference type="ARBA" id="ARBA00023065"/>
    </source>
</evidence>
<feature type="region of interest" description="Disordered" evidence="14">
    <location>
        <begin position="418"/>
        <end position="479"/>
    </location>
</feature>
<feature type="compositionally biased region" description="Polar residues" evidence="14">
    <location>
        <begin position="999"/>
        <end position="1017"/>
    </location>
</feature>
<dbReference type="GO" id="GO:0005272">
    <property type="term" value="F:sodium channel activity"/>
    <property type="evidence" value="ECO:0007669"/>
    <property type="project" value="UniProtKB-KW"/>
</dbReference>
<feature type="region of interest" description="Disordered" evidence="14">
    <location>
        <begin position="802"/>
        <end position="825"/>
    </location>
</feature>
<keyword evidence="6 15" id="KW-1133">Transmembrane helix</keyword>
<feature type="transmembrane region" description="Helical" evidence="15">
    <location>
        <begin position="1551"/>
        <end position="1568"/>
    </location>
</feature>
<feature type="compositionally biased region" description="Low complexity" evidence="14">
    <location>
        <begin position="814"/>
        <end position="825"/>
    </location>
</feature>
<dbReference type="InterPro" id="IPR026728">
    <property type="entry name" value="BLTP3A/B"/>
</dbReference>
<keyword evidence="17" id="KW-1185">Reference proteome</keyword>
<feature type="region of interest" description="Disordered" evidence="14">
    <location>
        <begin position="594"/>
        <end position="613"/>
    </location>
</feature>
<keyword evidence="3 12" id="KW-0813">Transport</keyword>
<name>A0A182PLR1_9DIPT</name>
<feature type="region of interest" description="Disordered" evidence="14">
    <location>
        <begin position="1977"/>
        <end position="1998"/>
    </location>
</feature>
<feature type="region of interest" description="Disordered" evidence="14">
    <location>
        <begin position="972"/>
        <end position="1043"/>
    </location>
</feature>
<dbReference type="STRING" id="199890.A0A182PLR1"/>
<feature type="compositionally biased region" description="Polar residues" evidence="14">
    <location>
        <begin position="429"/>
        <end position="460"/>
    </location>
</feature>
<feature type="coiled-coil region" evidence="13">
    <location>
        <begin position="1433"/>
        <end position="1506"/>
    </location>
</feature>
<feature type="region of interest" description="Disordered" evidence="14">
    <location>
        <begin position="870"/>
        <end position="893"/>
    </location>
</feature>
<evidence type="ECO:0000256" key="13">
    <source>
        <dbReference type="SAM" id="Coils"/>
    </source>
</evidence>
<evidence type="ECO:0000313" key="16">
    <source>
        <dbReference type="EnsemblMetazoa" id="AEPI007883-PA"/>
    </source>
</evidence>
<reference evidence="16" key="2">
    <citation type="submission" date="2020-05" db="UniProtKB">
        <authorList>
            <consortium name="EnsemblMetazoa"/>
        </authorList>
    </citation>
    <scope>IDENTIFICATION</scope>
    <source>
        <strain evidence="16">Epiroticus2</strain>
    </source>
</reference>
<evidence type="ECO:0000256" key="1">
    <source>
        <dbReference type="ARBA" id="ARBA00004141"/>
    </source>
</evidence>
<evidence type="ECO:0000256" key="15">
    <source>
        <dbReference type="SAM" id="Phobius"/>
    </source>
</evidence>
<feature type="compositionally biased region" description="Low complexity" evidence="14">
    <location>
        <begin position="596"/>
        <end position="610"/>
    </location>
</feature>
<evidence type="ECO:0000256" key="7">
    <source>
        <dbReference type="ARBA" id="ARBA00023053"/>
    </source>
</evidence>
<evidence type="ECO:0000256" key="9">
    <source>
        <dbReference type="ARBA" id="ARBA00023136"/>
    </source>
</evidence>
<keyword evidence="8 12" id="KW-0406">Ion transport</keyword>
<comment type="subcellular location">
    <subcellularLocation>
        <location evidence="1">Membrane</location>
        <topology evidence="1">Multi-pass membrane protein</topology>
    </subcellularLocation>
</comment>
<evidence type="ECO:0000313" key="17">
    <source>
        <dbReference type="Proteomes" id="UP000075885"/>
    </source>
</evidence>
<evidence type="ECO:0000256" key="12">
    <source>
        <dbReference type="RuleBase" id="RU000679"/>
    </source>
</evidence>
<evidence type="ECO:0000256" key="5">
    <source>
        <dbReference type="ARBA" id="ARBA00022692"/>
    </source>
</evidence>
<dbReference type="EnsemblMetazoa" id="AEPI007883-RA">
    <property type="protein sequence ID" value="AEPI007883-PA"/>
    <property type="gene ID" value="AEPI007883"/>
</dbReference>
<keyword evidence="13" id="KW-0175">Coiled coil</keyword>
<dbReference type="Gene3D" id="2.60.470.10">
    <property type="entry name" value="Acid-sensing ion channels like domains"/>
    <property type="match status" value="1"/>
</dbReference>
<dbReference type="PANTHER" id="PTHR22774:SF11">
    <property type="entry name" value="CHOREIN N-TERMINAL DOMAIN-CONTAINING PROTEIN"/>
    <property type="match status" value="1"/>
</dbReference>
<feature type="region of interest" description="Disordered" evidence="14">
    <location>
        <begin position="1407"/>
        <end position="1429"/>
    </location>
</feature>
<dbReference type="Proteomes" id="UP000075885">
    <property type="component" value="Unassembled WGS sequence"/>
</dbReference>
<dbReference type="VEuPathDB" id="VectorBase:AEPI007883"/>
<dbReference type="Pfam" id="PF24917">
    <property type="entry name" value="BLTP3A_B"/>
    <property type="match status" value="2"/>
</dbReference>
<accession>A0A182PLR1</accession>
<keyword evidence="5 12" id="KW-0812">Transmembrane</keyword>
<feature type="compositionally biased region" description="Polar residues" evidence="14">
    <location>
        <begin position="1079"/>
        <end position="1108"/>
    </location>
</feature>
<dbReference type="GO" id="GO:0016020">
    <property type="term" value="C:membrane"/>
    <property type="evidence" value="ECO:0007669"/>
    <property type="project" value="UniProtKB-SubCell"/>
</dbReference>
<evidence type="ECO:0000256" key="2">
    <source>
        <dbReference type="ARBA" id="ARBA00007193"/>
    </source>
</evidence>
<evidence type="ECO:0000256" key="3">
    <source>
        <dbReference type="ARBA" id="ARBA00022448"/>
    </source>
</evidence>
<reference evidence="17" key="1">
    <citation type="submission" date="2013-03" db="EMBL/GenBank/DDBJ databases">
        <title>The Genome Sequence of Anopheles epiroticus epiroticus2.</title>
        <authorList>
            <consortium name="The Broad Institute Genomics Platform"/>
            <person name="Neafsey D.E."/>
            <person name="Howell P."/>
            <person name="Walker B."/>
            <person name="Young S.K."/>
            <person name="Zeng Q."/>
            <person name="Gargeya S."/>
            <person name="Fitzgerald M."/>
            <person name="Haas B."/>
            <person name="Abouelleil A."/>
            <person name="Allen A.W."/>
            <person name="Alvarado L."/>
            <person name="Arachchi H.M."/>
            <person name="Berlin A.M."/>
            <person name="Chapman S.B."/>
            <person name="Gainer-Dewar J."/>
            <person name="Goldberg J."/>
            <person name="Griggs A."/>
            <person name="Gujja S."/>
            <person name="Hansen M."/>
            <person name="Howarth C."/>
            <person name="Imamovic A."/>
            <person name="Ireland A."/>
            <person name="Larimer J."/>
            <person name="McCowan C."/>
            <person name="Murphy C."/>
            <person name="Pearson M."/>
            <person name="Poon T.W."/>
            <person name="Priest M."/>
            <person name="Roberts A."/>
            <person name="Saif S."/>
            <person name="Shea T."/>
            <person name="Sisk P."/>
            <person name="Sykes S."/>
            <person name="Wortman J."/>
            <person name="Nusbaum C."/>
            <person name="Birren B."/>
        </authorList>
    </citation>
    <scope>NUCLEOTIDE SEQUENCE [LARGE SCALE GENOMIC DNA]</scope>
    <source>
        <strain evidence="17">Epiroticus2</strain>
    </source>
</reference>
<organism evidence="16 17">
    <name type="scientific">Anopheles epiroticus</name>
    <dbReference type="NCBI Taxonomy" id="199890"/>
    <lineage>
        <taxon>Eukaryota</taxon>
        <taxon>Metazoa</taxon>
        <taxon>Ecdysozoa</taxon>
        <taxon>Arthropoda</taxon>
        <taxon>Hexapoda</taxon>
        <taxon>Insecta</taxon>
        <taxon>Pterygota</taxon>
        <taxon>Neoptera</taxon>
        <taxon>Endopterygota</taxon>
        <taxon>Diptera</taxon>
        <taxon>Nematocera</taxon>
        <taxon>Culicoidea</taxon>
        <taxon>Culicidae</taxon>
        <taxon>Anophelinae</taxon>
        <taxon>Anopheles</taxon>
    </lineage>
</organism>
<evidence type="ECO:0000256" key="4">
    <source>
        <dbReference type="ARBA" id="ARBA00022461"/>
    </source>
</evidence>
<protein>
    <submittedName>
        <fullName evidence="16">Uncharacterized protein</fullName>
    </submittedName>
</protein>
<dbReference type="InterPro" id="IPR001873">
    <property type="entry name" value="ENaC"/>
</dbReference>
<keyword evidence="10 12" id="KW-0739">Sodium transport</keyword>
<feature type="compositionally biased region" description="Low complexity" evidence="14">
    <location>
        <begin position="463"/>
        <end position="479"/>
    </location>
</feature>
<keyword evidence="4 12" id="KW-0894">Sodium channel</keyword>